<accession>X1SD20</accession>
<organism evidence="1">
    <name type="scientific">marine sediment metagenome</name>
    <dbReference type="NCBI Taxonomy" id="412755"/>
    <lineage>
        <taxon>unclassified sequences</taxon>
        <taxon>metagenomes</taxon>
        <taxon>ecological metagenomes</taxon>
    </lineage>
</organism>
<evidence type="ECO:0000313" key="1">
    <source>
        <dbReference type="EMBL" id="GAI77001.1"/>
    </source>
</evidence>
<dbReference type="AlphaFoldDB" id="X1SD20"/>
<proteinExistence type="predicted"/>
<reference evidence="1" key="1">
    <citation type="journal article" date="2014" name="Front. Microbiol.">
        <title>High frequency of phylogenetically diverse reductive dehalogenase-homologous genes in deep subseafloor sedimentary metagenomes.</title>
        <authorList>
            <person name="Kawai M."/>
            <person name="Futagami T."/>
            <person name="Toyoda A."/>
            <person name="Takaki Y."/>
            <person name="Nishi S."/>
            <person name="Hori S."/>
            <person name="Arai W."/>
            <person name="Tsubouchi T."/>
            <person name="Morono Y."/>
            <person name="Uchiyama I."/>
            <person name="Ito T."/>
            <person name="Fujiyama A."/>
            <person name="Inagaki F."/>
            <person name="Takami H."/>
        </authorList>
    </citation>
    <scope>NUCLEOTIDE SEQUENCE</scope>
    <source>
        <strain evidence="1">Expedition CK06-06</strain>
    </source>
</reference>
<gene>
    <name evidence="1" type="ORF">S12H4_25745</name>
</gene>
<protein>
    <submittedName>
        <fullName evidence="1">Uncharacterized protein</fullName>
    </submittedName>
</protein>
<dbReference type="EMBL" id="BARW01014546">
    <property type="protein sequence ID" value="GAI77001.1"/>
    <property type="molecule type" value="Genomic_DNA"/>
</dbReference>
<feature type="non-terminal residue" evidence="1">
    <location>
        <position position="56"/>
    </location>
</feature>
<sequence length="56" mass="6390">MPSTNLVDPPQELVDFVNDYGYLNVSIDLSNMNQIELVKKNITLFKNTVIKHCIIP</sequence>
<name>X1SD20_9ZZZZ</name>
<comment type="caution">
    <text evidence="1">The sequence shown here is derived from an EMBL/GenBank/DDBJ whole genome shotgun (WGS) entry which is preliminary data.</text>
</comment>